<proteinExistence type="predicted"/>
<gene>
    <name evidence="2" type="ORF">D3Z33_05345</name>
</gene>
<accession>A0A845QUT8</accession>
<comment type="caution">
    <text evidence="2">The sequence shown here is derived from an EMBL/GenBank/DDBJ whole genome shotgun (WGS) entry which is preliminary data.</text>
</comment>
<dbReference type="InterPro" id="IPR018977">
    <property type="entry name" value="NurA_domain"/>
</dbReference>
<reference evidence="2 3" key="1">
    <citation type="submission" date="2018-08" db="EMBL/GenBank/DDBJ databases">
        <title>Murine metabolic-syndrome-specific gut microbial biobank.</title>
        <authorList>
            <person name="Liu C."/>
        </authorList>
    </citation>
    <scope>NUCLEOTIDE SEQUENCE [LARGE SCALE GENOMIC DNA]</scope>
    <source>
        <strain evidence="2 3">583</strain>
    </source>
</reference>
<evidence type="ECO:0000259" key="1">
    <source>
        <dbReference type="SMART" id="SM00933"/>
    </source>
</evidence>
<dbReference type="AlphaFoldDB" id="A0A845QUT8"/>
<dbReference type="RefSeq" id="WP_160196759.1">
    <property type="nucleotide sequence ID" value="NZ_QXXA01000005.1"/>
</dbReference>
<sequence>MLEIDNKLKDIVFELNDILSKKYQNISNMDIKDIKNIITENIGSIRKSRILSKNELKEYAENGGIVAVDGSNNKFGGAYPHFIELYQGLAKNSLKNDEAIIEVDFYTPLYMERESEIIDKLSKDNPTKVEIDSFIKNYKLSCIELKAAIGAAEKLNPKVIMMDGSLIRYKIECADKWKELKEICNEKDIILIGVVKDIKTNIIGTILGEKEYLNPPMSFLYDRELLYGVLDIGELLIPEKKNTPKYEEGLSSLFIRSSKSPMITGVDILSSQESYLKEMANLVYTLTPENSRGIPLWIDIIDKEVRISDKLMLGLLDKYLDRNILEKLFVSERSKRTL</sequence>
<feature type="domain" description="NurA" evidence="1">
    <location>
        <begin position="63"/>
        <end position="307"/>
    </location>
</feature>
<organism evidence="2 3">
    <name type="scientific">Senegalia massiliensis</name>
    <dbReference type="NCBI Taxonomy" id="1720316"/>
    <lineage>
        <taxon>Bacteria</taxon>
        <taxon>Bacillati</taxon>
        <taxon>Bacillota</taxon>
        <taxon>Clostridia</taxon>
        <taxon>Eubacteriales</taxon>
        <taxon>Clostridiaceae</taxon>
        <taxon>Senegalia</taxon>
    </lineage>
</organism>
<keyword evidence="3" id="KW-1185">Reference proteome</keyword>
<dbReference type="EMBL" id="QXXA01000005">
    <property type="protein sequence ID" value="NBI06285.1"/>
    <property type="molecule type" value="Genomic_DNA"/>
</dbReference>
<name>A0A845QUT8_9CLOT</name>
<dbReference type="SMART" id="SM00933">
    <property type="entry name" value="NurA"/>
    <property type="match status" value="1"/>
</dbReference>
<dbReference type="Pfam" id="PF09376">
    <property type="entry name" value="NurA"/>
    <property type="match status" value="1"/>
</dbReference>
<dbReference type="OrthoDB" id="2986419at2"/>
<evidence type="ECO:0000313" key="3">
    <source>
        <dbReference type="Proteomes" id="UP000467132"/>
    </source>
</evidence>
<evidence type="ECO:0000313" key="2">
    <source>
        <dbReference type="EMBL" id="NBI06285.1"/>
    </source>
</evidence>
<dbReference type="Proteomes" id="UP000467132">
    <property type="component" value="Unassembled WGS sequence"/>
</dbReference>
<protein>
    <submittedName>
        <fullName evidence="2">NurA domain protein</fullName>
    </submittedName>
</protein>